<accession>A0A7Y6NJS2</accession>
<feature type="transmembrane region" description="Helical" evidence="7">
    <location>
        <begin position="177"/>
        <end position="197"/>
    </location>
</feature>
<dbReference type="GO" id="GO:0016020">
    <property type="term" value="C:membrane"/>
    <property type="evidence" value="ECO:0007669"/>
    <property type="project" value="UniProtKB-SubCell"/>
</dbReference>
<dbReference type="InterPro" id="IPR011701">
    <property type="entry name" value="MFS"/>
</dbReference>
<organism evidence="8 9">
    <name type="scientific">Piscinibacter koreensis</name>
    <dbReference type="NCBI Taxonomy" id="2742824"/>
    <lineage>
        <taxon>Bacteria</taxon>
        <taxon>Pseudomonadati</taxon>
        <taxon>Pseudomonadota</taxon>
        <taxon>Betaproteobacteria</taxon>
        <taxon>Burkholderiales</taxon>
        <taxon>Sphaerotilaceae</taxon>
        <taxon>Piscinibacter</taxon>
    </lineage>
</organism>
<dbReference type="Gene3D" id="1.20.1250.20">
    <property type="entry name" value="MFS general substrate transporter like domains"/>
    <property type="match status" value="1"/>
</dbReference>
<evidence type="ECO:0000256" key="2">
    <source>
        <dbReference type="ARBA" id="ARBA00022448"/>
    </source>
</evidence>
<protein>
    <submittedName>
        <fullName evidence="8">MFS transporter</fullName>
    </submittedName>
</protein>
<dbReference type="EMBL" id="JABWMJ010000001">
    <property type="protein sequence ID" value="NUZ04483.1"/>
    <property type="molecule type" value="Genomic_DNA"/>
</dbReference>
<evidence type="ECO:0000256" key="7">
    <source>
        <dbReference type="SAM" id="Phobius"/>
    </source>
</evidence>
<comment type="caution">
    <text evidence="8">The sequence shown here is derived from an EMBL/GenBank/DDBJ whole genome shotgun (WGS) entry which is preliminary data.</text>
</comment>
<feature type="compositionally biased region" description="Low complexity" evidence="6">
    <location>
        <begin position="207"/>
        <end position="241"/>
    </location>
</feature>
<gene>
    <name evidence="8" type="ORF">HQN59_01790</name>
</gene>
<reference evidence="8 9" key="1">
    <citation type="submission" date="2020-06" db="EMBL/GenBank/DDBJ databases">
        <title>Schlegella sp. ID0723 isolated from air conditioner.</title>
        <authorList>
            <person name="Kim D.Y."/>
            <person name="Kim D.-U."/>
        </authorList>
    </citation>
    <scope>NUCLEOTIDE SEQUENCE [LARGE SCALE GENOMIC DNA]</scope>
    <source>
        <strain evidence="8 9">ID0723</strain>
    </source>
</reference>
<dbReference type="AlphaFoldDB" id="A0A7Y6NJS2"/>
<sequence>MRAPPLPPADRGAAPPAGARLVVALGIAQIVSWGSLYYAFALIVDKLAAAVDARPAVVVGAYSVALLITGLASAPFGALIDRHGGRWVMSAGSLAAALLLPLLGHVSSVLELYLVWAALGVTMAATLYDPAFAVLGQAFGAGQRRAITAVTLFGGFASTVFWPLTQALVQAFGWQTALLVLGAINGLVALPLHALVLPSRRASTQASASPAADDVASRPAAATSAPAAGSGGAPSSAPRAPDVAGGHGSTAAPADPRHAPGRAASAAADVARPAGSIDDWRAAVRDPAFLRLAVAFTGNALVFSGMTVHLIPVLHAKGWSLAEAAWIGALVGPMQVLGRIAEYRWLPDWSASKVGVIAMWLLPVSLVLLALLGGSMVWIGVFALLYGSGNGVMTIVRGAIPAELYGRAAYGAINGALSAPVLISKAAGPLVGSLLLAAALGPTAMVLLLAGLAGLAAAFFTWTIRRRAPDAVPVGMVPSSRF</sequence>
<keyword evidence="2" id="KW-0813">Transport</keyword>
<dbReference type="InterPro" id="IPR036259">
    <property type="entry name" value="MFS_trans_sf"/>
</dbReference>
<feature type="transmembrane region" description="Helical" evidence="7">
    <location>
        <begin position="113"/>
        <end position="135"/>
    </location>
</feature>
<keyword evidence="3 7" id="KW-0812">Transmembrane</keyword>
<dbReference type="Proteomes" id="UP000529637">
    <property type="component" value="Unassembled WGS sequence"/>
</dbReference>
<evidence type="ECO:0000256" key="3">
    <source>
        <dbReference type="ARBA" id="ARBA00022692"/>
    </source>
</evidence>
<name>A0A7Y6NJS2_9BURK</name>
<evidence type="ECO:0000256" key="1">
    <source>
        <dbReference type="ARBA" id="ARBA00004141"/>
    </source>
</evidence>
<evidence type="ECO:0000313" key="9">
    <source>
        <dbReference type="Proteomes" id="UP000529637"/>
    </source>
</evidence>
<comment type="subcellular location">
    <subcellularLocation>
        <location evidence="1">Membrane</location>
        <topology evidence="1">Multi-pass membrane protein</topology>
    </subcellularLocation>
</comment>
<proteinExistence type="predicted"/>
<feature type="transmembrane region" description="Helical" evidence="7">
    <location>
        <begin position="56"/>
        <end position="80"/>
    </location>
</feature>
<feature type="transmembrane region" description="Helical" evidence="7">
    <location>
        <begin position="87"/>
        <end position="107"/>
    </location>
</feature>
<evidence type="ECO:0000256" key="4">
    <source>
        <dbReference type="ARBA" id="ARBA00022989"/>
    </source>
</evidence>
<evidence type="ECO:0000256" key="6">
    <source>
        <dbReference type="SAM" id="MobiDB-lite"/>
    </source>
</evidence>
<dbReference type="GO" id="GO:0022857">
    <property type="term" value="F:transmembrane transporter activity"/>
    <property type="evidence" value="ECO:0007669"/>
    <property type="project" value="InterPro"/>
</dbReference>
<dbReference type="Pfam" id="PF07690">
    <property type="entry name" value="MFS_1"/>
    <property type="match status" value="1"/>
</dbReference>
<dbReference type="RefSeq" id="WP_176065469.1">
    <property type="nucleotide sequence ID" value="NZ_JABWMJ010000001.1"/>
</dbReference>
<dbReference type="PANTHER" id="PTHR43385">
    <property type="entry name" value="RIBOFLAVIN TRANSPORTER RIBJ"/>
    <property type="match status" value="1"/>
</dbReference>
<feature type="region of interest" description="Disordered" evidence="6">
    <location>
        <begin position="207"/>
        <end position="265"/>
    </location>
</feature>
<evidence type="ECO:0000256" key="5">
    <source>
        <dbReference type="ARBA" id="ARBA00023136"/>
    </source>
</evidence>
<keyword evidence="4 7" id="KW-1133">Transmembrane helix</keyword>
<feature type="transmembrane region" description="Helical" evidence="7">
    <location>
        <begin position="21"/>
        <end position="44"/>
    </location>
</feature>
<feature type="transmembrane region" description="Helical" evidence="7">
    <location>
        <begin position="147"/>
        <end position="165"/>
    </location>
</feature>
<feature type="transmembrane region" description="Helical" evidence="7">
    <location>
        <begin position="408"/>
        <end position="428"/>
    </location>
</feature>
<feature type="transmembrane region" description="Helical" evidence="7">
    <location>
        <begin position="354"/>
        <end position="372"/>
    </location>
</feature>
<evidence type="ECO:0000313" key="8">
    <source>
        <dbReference type="EMBL" id="NUZ04483.1"/>
    </source>
</evidence>
<keyword evidence="5 7" id="KW-0472">Membrane</keyword>
<dbReference type="InterPro" id="IPR052983">
    <property type="entry name" value="MFS_Riboflavin_Transporter"/>
</dbReference>
<keyword evidence="9" id="KW-1185">Reference proteome</keyword>
<dbReference type="PANTHER" id="PTHR43385:SF1">
    <property type="entry name" value="RIBOFLAVIN TRANSPORTER RIBJ"/>
    <property type="match status" value="1"/>
</dbReference>
<feature type="transmembrane region" description="Helical" evidence="7">
    <location>
        <begin position="434"/>
        <end position="460"/>
    </location>
</feature>
<feature type="transmembrane region" description="Helical" evidence="7">
    <location>
        <begin position="289"/>
        <end position="312"/>
    </location>
</feature>
<dbReference type="SUPFAM" id="SSF103473">
    <property type="entry name" value="MFS general substrate transporter"/>
    <property type="match status" value="1"/>
</dbReference>